<evidence type="ECO:0000313" key="1">
    <source>
        <dbReference type="EMBL" id="MPM64744.1"/>
    </source>
</evidence>
<organism evidence="1">
    <name type="scientific">bioreactor metagenome</name>
    <dbReference type="NCBI Taxonomy" id="1076179"/>
    <lineage>
        <taxon>unclassified sequences</taxon>
        <taxon>metagenomes</taxon>
        <taxon>ecological metagenomes</taxon>
    </lineage>
</organism>
<protein>
    <submittedName>
        <fullName evidence="1">Uncharacterized protein</fullName>
    </submittedName>
</protein>
<accession>A0A645BSI1</accession>
<proteinExistence type="predicted"/>
<reference evidence="1" key="1">
    <citation type="submission" date="2019-08" db="EMBL/GenBank/DDBJ databases">
        <authorList>
            <person name="Kucharzyk K."/>
            <person name="Murdoch R.W."/>
            <person name="Higgins S."/>
            <person name="Loffler F."/>
        </authorList>
    </citation>
    <scope>NUCLEOTIDE SEQUENCE</scope>
</reference>
<sequence length="279" mass="31445">MKTNTKSKFLIPLLVFILMPSCEKIEHESLFFYYDYREVPVNGTVLIGPKTGSGNYTLEVENPLLFSAEMQTGWSSAAGMIAIQGRLKGDTRLTVTDNLTKESQKLKIKVTDNYEVMRISKANKTDNGEVPPFPASLNTIEWICLVNNTERDLYLVNRESTSSTDYVLKVRGKGTYTIDTEEGNCFMTFSYGVDEKGQPTLDAESAKTVSYRFRMSINDLALHRLNQNLNLGLETSMPDNWKELIRYDWEIGIPMEGMGTAYKAFGTLLSSFEMPVGVL</sequence>
<dbReference type="AlphaFoldDB" id="A0A645BSI1"/>
<dbReference type="EMBL" id="VSSQ01020123">
    <property type="protein sequence ID" value="MPM64744.1"/>
    <property type="molecule type" value="Genomic_DNA"/>
</dbReference>
<gene>
    <name evidence="1" type="ORF">SDC9_111633</name>
</gene>
<name>A0A645BSI1_9ZZZZ</name>
<comment type="caution">
    <text evidence="1">The sequence shown here is derived from an EMBL/GenBank/DDBJ whole genome shotgun (WGS) entry which is preliminary data.</text>
</comment>